<name>A0ABQ3DBG8_9ACTN</name>
<organism evidence="1 2">
    <name type="scientific">Streptomyces canarius</name>
    <dbReference type="NCBI Taxonomy" id="285453"/>
    <lineage>
        <taxon>Bacteria</taxon>
        <taxon>Bacillati</taxon>
        <taxon>Actinomycetota</taxon>
        <taxon>Actinomycetes</taxon>
        <taxon>Kitasatosporales</taxon>
        <taxon>Streptomycetaceae</taxon>
        <taxon>Streptomyces</taxon>
    </lineage>
</organism>
<comment type="caution">
    <text evidence="1">The sequence shown here is derived from an EMBL/GenBank/DDBJ whole genome shotgun (WGS) entry which is preliminary data.</text>
</comment>
<evidence type="ECO:0000313" key="1">
    <source>
        <dbReference type="EMBL" id="GHA65750.1"/>
    </source>
</evidence>
<dbReference type="EMBL" id="BMVN01000056">
    <property type="protein sequence ID" value="GHA65750.1"/>
    <property type="molecule type" value="Genomic_DNA"/>
</dbReference>
<sequence>MAIMPLGLSGKVGAGPGHPRAVVGLFTESLSPPGTSELSSVLKSSLAAPSAFNSEDGFRYTADGTPACVHPHKVGLDPDRIAPPPKPVAVEARRRRGAGYAATVERTAAFLRRSVGRR</sequence>
<accession>A0ABQ3DBG8</accession>
<reference evidence="2" key="1">
    <citation type="journal article" date="2019" name="Int. J. Syst. Evol. Microbiol.">
        <title>The Global Catalogue of Microorganisms (GCM) 10K type strain sequencing project: providing services to taxonomists for standard genome sequencing and annotation.</title>
        <authorList>
            <consortium name="The Broad Institute Genomics Platform"/>
            <consortium name="The Broad Institute Genome Sequencing Center for Infectious Disease"/>
            <person name="Wu L."/>
            <person name="Ma J."/>
        </authorList>
    </citation>
    <scope>NUCLEOTIDE SEQUENCE [LARGE SCALE GENOMIC DNA]</scope>
    <source>
        <strain evidence="2">JCM 4733</strain>
    </source>
</reference>
<keyword evidence="2" id="KW-1185">Reference proteome</keyword>
<evidence type="ECO:0000313" key="2">
    <source>
        <dbReference type="Proteomes" id="UP000653644"/>
    </source>
</evidence>
<proteinExistence type="predicted"/>
<dbReference type="Proteomes" id="UP000653644">
    <property type="component" value="Unassembled WGS sequence"/>
</dbReference>
<protein>
    <submittedName>
        <fullName evidence="1">Uncharacterized protein</fullName>
    </submittedName>
</protein>
<gene>
    <name evidence="1" type="ORF">GCM10010345_82020</name>
</gene>